<dbReference type="SUPFAM" id="SSF55961">
    <property type="entry name" value="Bet v1-like"/>
    <property type="match status" value="1"/>
</dbReference>
<dbReference type="InterPro" id="IPR013538">
    <property type="entry name" value="ASHA1/2-like_C"/>
</dbReference>
<proteinExistence type="inferred from homology"/>
<reference evidence="3 4" key="1">
    <citation type="submission" date="2021-04" db="EMBL/GenBank/DDBJ databases">
        <title>The genome sequence of Ideonella sp. 3Y2.</title>
        <authorList>
            <person name="Liu Y."/>
        </authorList>
    </citation>
    <scope>NUCLEOTIDE SEQUENCE [LARGE SCALE GENOMIC DNA]</scope>
    <source>
        <strain evidence="3 4">3Y2</strain>
    </source>
</reference>
<dbReference type="InterPro" id="IPR023393">
    <property type="entry name" value="START-like_dom_sf"/>
</dbReference>
<organism evidence="3 4">
    <name type="scientific">Ideonella alba</name>
    <dbReference type="NCBI Taxonomy" id="2824118"/>
    <lineage>
        <taxon>Bacteria</taxon>
        <taxon>Pseudomonadati</taxon>
        <taxon>Pseudomonadota</taxon>
        <taxon>Betaproteobacteria</taxon>
        <taxon>Burkholderiales</taxon>
        <taxon>Sphaerotilaceae</taxon>
        <taxon>Ideonella</taxon>
    </lineage>
</organism>
<dbReference type="EMBL" id="JAGQDD010000004">
    <property type="protein sequence ID" value="MBQ0930611.1"/>
    <property type="molecule type" value="Genomic_DNA"/>
</dbReference>
<dbReference type="AlphaFoldDB" id="A0A940YCJ7"/>
<evidence type="ECO:0000313" key="3">
    <source>
        <dbReference type="EMBL" id="MBQ0930611.1"/>
    </source>
</evidence>
<accession>A0A940YCJ7</accession>
<dbReference type="Proteomes" id="UP000676246">
    <property type="component" value="Unassembled WGS sequence"/>
</dbReference>
<keyword evidence="4" id="KW-1185">Reference proteome</keyword>
<name>A0A940YCJ7_9BURK</name>
<evidence type="ECO:0000259" key="2">
    <source>
        <dbReference type="Pfam" id="PF08327"/>
    </source>
</evidence>
<protein>
    <submittedName>
        <fullName evidence="3">SRPBCC domain-containing protein</fullName>
    </submittedName>
</protein>
<evidence type="ECO:0000256" key="1">
    <source>
        <dbReference type="ARBA" id="ARBA00006817"/>
    </source>
</evidence>
<sequence>MLQDRTLSTSRTLPHSPAAVYNAFASASVLAAWWGPAGFSNTFEIFEFRPGGQWKFVMHSADGKDYANESVFAALEPAAKVVIEHVAHPHYTLTVTLKPAEQGTHLTWEQTFKDSKTAQGLRPIVEPANEQNLDRLAQALAKNEGAV</sequence>
<dbReference type="Pfam" id="PF08327">
    <property type="entry name" value="AHSA1"/>
    <property type="match status" value="1"/>
</dbReference>
<evidence type="ECO:0000313" key="4">
    <source>
        <dbReference type="Proteomes" id="UP000676246"/>
    </source>
</evidence>
<feature type="domain" description="Activator of Hsp90 ATPase homologue 1/2-like C-terminal" evidence="2">
    <location>
        <begin position="15"/>
        <end position="140"/>
    </location>
</feature>
<gene>
    <name evidence="3" type="ORF">KAK03_08925</name>
</gene>
<comment type="caution">
    <text evidence="3">The sequence shown here is derived from an EMBL/GenBank/DDBJ whole genome shotgun (WGS) entry which is preliminary data.</text>
</comment>
<comment type="similarity">
    <text evidence="1">Belongs to the AHA1 family.</text>
</comment>
<dbReference type="Gene3D" id="3.30.530.20">
    <property type="match status" value="1"/>
</dbReference>